<evidence type="ECO:0000313" key="3">
    <source>
        <dbReference type="EMBL" id="TCK83100.1"/>
    </source>
</evidence>
<comment type="caution">
    <text evidence="3">The sequence shown here is derived from an EMBL/GenBank/DDBJ whole genome shotgun (WGS) entry which is preliminary data.</text>
</comment>
<dbReference type="PROSITE" id="PS51724">
    <property type="entry name" value="SPOR"/>
    <property type="match status" value="1"/>
</dbReference>
<dbReference type="EMBL" id="SMGO01000002">
    <property type="protein sequence ID" value="TCK83100.1"/>
    <property type="molecule type" value="Genomic_DNA"/>
</dbReference>
<feature type="signal peptide" evidence="1">
    <location>
        <begin position="1"/>
        <end position="21"/>
    </location>
</feature>
<accession>A0A4R1LX27</accession>
<dbReference type="AlphaFoldDB" id="A0A4R1LX27"/>
<keyword evidence="1" id="KW-0732">Signal</keyword>
<evidence type="ECO:0000313" key="4">
    <source>
        <dbReference type="Proteomes" id="UP000294616"/>
    </source>
</evidence>
<keyword evidence="4" id="KW-1185">Reference proteome</keyword>
<evidence type="ECO:0000256" key="1">
    <source>
        <dbReference type="SAM" id="SignalP"/>
    </source>
</evidence>
<protein>
    <submittedName>
        <fullName evidence="3">Sporulation related protein</fullName>
    </submittedName>
</protein>
<dbReference type="GO" id="GO:0042834">
    <property type="term" value="F:peptidoglycan binding"/>
    <property type="evidence" value="ECO:0007669"/>
    <property type="project" value="InterPro"/>
</dbReference>
<dbReference type="SUPFAM" id="SSF110997">
    <property type="entry name" value="Sporulation related repeat"/>
    <property type="match status" value="1"/>
</dbReference>
<dbReference type="InterPro" id="IPR007730">
    <property type="entry name" value="SPOR-like_dom"/>
</dbReference>
<evidence type="ECO:0000259" key="2">
    <source>
        <dbReference type="PROSITE" id="PS51724"/>
    </source>
</evidence>
<feature type="chain" id="PRO_5020716558" evidence="1">
    <location>
        <begin position="22"/>
        <end position="146"/>
    </location>
</feature>
<dbReference type="Pfam" id="PF05036">
    <property type="entry name" value="SPOR"/>
    <property type="match status" value="1"/>
</dbReference>
<dbReference type="RefSeq" id="WP_132223687.1">
    <property type="nucleotide sequence ID" value="NZ_SMGO01000002.1"/>
</dbReference>
<dbReference type="Gene3D" id="3.30.70.1070">
    <property type="entry name" value="Sporulation related repeat"/>
    <property type="match status" value="1"/>
</dbReference>
<feature type="domain" description="SPOR" evidence="2">
    <location>
        <begin position="64"/>
        <end position="146"/>
    </location>
</feature>
<dbReference type="Proteomes" id="UP000294616">
    <property type="component" value="Unassembled WGS sequence"/>
</dbReference>
<proteinExistence type="predicted"/>
<organism evidence="3 4">
    <name type="scientific">Albibacterium bauzanense</name>
    <dbReference type="NCBI Taxonomy" id="653929"/>
    <lineage>
        <taxon>Bacteria</taxon>
        <taxon>Pseudomonadati</taxon>
        <taxon>Bacteroidota</taxon>
        <taxon>Sphingobacteriia</taxon>
        <taxon>Sphingobacteriales</taxon>
        <taxon>Sphingobacteriaceae</taxon>
        <taxon>Albibacterium</taxon>
    </lineage>
</organism>
<reference evidence="3 4" key="1">
    <citation type="submission" date="2019-03" db="EMBL/GenBank/DDBJ databases">
        <title>Genomic Encyclopedia of Archaeal and Bacterial Type Strains, Phase II (KMG-II): from individual species to whole genera.</title>
        <authorList>
            <person name="Goeker M."/>
        </authorList>
    </citation>
    <scope>NUCLEOTIDE SEQUENCE [LARGE SCALE GENOMIC DNA]</scope>
    <source>
        <strain evidence="3 4">DSM 22554</strain>
    </source>
</reference>
<sequence>MNCKSVFLGLSFLLFSFAAMAQNKKGSLEIVKDPMIDLLQQSRIVFNNTLTEDEPEVRNEKGTRGTALGFRIQIFSGSSRNEAYAIQSRFQQRYGDISTYITYTQPNYRVKVGDFRSRSEAQSFMAELKKSYPSVFLFTEQIYVYY</sequence>
<dbReference type="InterPro" id="IPR036680">
    <property type="entry name" value="SPOR-like_sf"/>
</dbReference>
<gene>
    <name evidence="3" type="ORF">C8N28_1687</name>
</gene>
<dbReference type="OrthoDB" id="2473397at2"/>
<name>A0A4R1LX27_9SPHI</name>